<evidence type="ECO:0000256" key="2">
    <source>
        <dbReference type="ARBA" id="ARBA00023125"/>
    </source>
</evidence>
<dbReference type="EMBL" id="VSSQ01022079">
    <property type="protein sequence ID" value="MPM68129.1"/>
    <property type="molecule type" value="Genomic_DNA"/>
</dbReference>
<dbReference type="InterPro" id="IPR052021">
    <property type="entry name" value="Type-I_RS_S_subunit"/>
</dbReference>
<name>A0A645BRS9_9ZZZZ</name>
<keyword evidence="1" id="KW-0680">Restriction system</keyword>
<proteinExistence type="predicted"/>
<dbReference type="PANTHER" id="PTHR30408">
    <property type="entry name" value="TYPE-1 RESTRICTION ENZYME ECOKI SPECIFICITY PROTEIN"/>
    <property type="match status" value="1"/>
</dbReference>
<dbReference type="Gene3D" id="3.90.220.20">
    <property type="entry name" value="DNA methylase specificity domains"/>
    <property type="match status" value="1"/>
</dbReference>
<dbReference type="AlphaFoldDB" id="A0A645BRS9"/>
<reference evidence="3" key="1">
    <citation type="submission" date="2019-08" db="EMBL/GenBank/DDBJ databases">
        <authorList>
            <person name="Kucharzyk K."/>
            <person name="Murdoch R.W."/>
            <person name="Higgins S."/>
            <person name="Loffler F."/>
        </authorList>
    </citation>
    <scope>NUCLEOTIDE SEQUENCE</scope>
</reference>
<dbReference type="InterPro" id="IPR044946">
    <property type="entry name" value="Restrct_endonuc_typeI_TRD_sf"/>
</dbReference>
<dbReference type="GO" id="GO:0009307">
    <property type="term" value="P:DNA restriction-modification system"/>
    <property type="evidence" value="ECO:0007669"/>
    <property type="project" value="UniProtKB-KW"/>
</dbReference>
<protein>
    <recommendedName>
        <fullName evidence="4">Type I restriction modification DNA specificity domain-containing protein</fullName>
    </recommendedName>
</protein>
<evidence type="ECO:0000313" key="3">
    <source>
        <dbReference type="EMBL" id="MPM68129.1"/>
    </source>
</evidence>
<accession>A0A645BRS9</accession>
<comment type="caution">
    <text evidence="3">The sequence shown here is derived from an EMBL/GenBank/DDBJ whole genome shotgun (WGS) entry which is preliminary data.</text>
</comment>
<evidence type="ECO:0000256" key="1">
    <source>
        <dbReference type="ARBA" id="ARBA00022747"/>
    </source>
</evidence>
<evidence type="ECO:0008006" key="4">
    <source>
        <dbReference type="Google" id="ProtNLM"/>
    </source>
</evidence>
<dbReference type="GO" id="GO:0003677">
    <property type="term" value="F:DNA binding"/>
    <property type="evidence" value="ECO:0007669"/>
    <property type="project" value="UniProtKB-KW"/>
</dbReference>
<sequence length="213" mass="24509">MNPEIRKRIELVRRGEVPEGYNAELGYVSPENWHHVHLNDKFFRLTIKNKTNCTNVLTISAQQGLISQSDFYDKEIASEDKSSYFILHKGDFAYNKSYSVGYPYGAIKRLEKYEEGIVSPLYICFSPKENTNADYYAQYFEAGIYNHEIYRIAQEGARNHGLLNIAVDDFCSGMLLCPSDIEQQKIAEILSCCDKIVALKKQLAEQKRQQKKA</sequence>
<keyword evidence="2" id="KW-0238">DNA-binding</keyword>
<organism evidence="3">
    <name type="scientific">bioreactor metagenome</name>
    <dbReference type="NCBI Taxonomy" id="1076179"/>
    <lineage>
        <taxon>unclassified sequences</taxon>
        <taxon>metagenomes</taxon>
        <taxon>ecological metagenomes</taxon>
    </lineage>
</organism>
<dbReference type="PANTHER" id="PTHR30408:SF12">
    <property type="entry name" value="TYPE I RESTRICTION ENZYME MJAVIII SPECIFICITY SUBUNIT"/>
    <property type="match status" value="1"/>
</dbReference>
<dbReference type="SUPFAM" id="SSF116734">
    <property type="entry name" value="DNA methylase specificity domain"/>
    <property type="match status" value="1"/>
</dbReference>
<gene>
    <name evidence="3" type="ORF">SDC9_115060</name>
</gene>